<keyword evidence="10" id="KW-0067">ATP-binding</keyword>
<dbReference type="Gene3D" id="1.10.10.10">
    <property type="entry name" value="Winged helix-like DNA-binding domain superfamily/Winged helix DNA-binding domain"/>
    <property type="match status" value="1"/>
</dbReference>
<evidence type="ECO:0000256" key="6">
    <source>
        <dbReference type="ARBA" id="ARBA00022667"/>
    </source>
</evidence>
<keyword evidence="4" id="KW-0963">Cytoplasm</keyword>
<keyword evidence="8" id="KW-0547">Nucleotide-binding</keyword>
<evidence type="ECO:0000256" key="4">
    <source>
        <dbReference type="ARBA" id="ARBA00022490"/>
    </source>
</evidence>
<gene>
    <name evidence="15" type="ORF">PHJA_001381300</name>
</gene>
<evidence type="ECO:0000256" key="3">
    <source>
        <dbReference type="ARBA" id="ARBA00008894"/>
    </source>
</evidence>
<evidence type="ECO:0000259" key="12">
    <source>
        <dbReference type="Pfam" id="PF00931"/>
    </source>
</evidence>
<keyword evidence="9" id="KW-0611">Plant defense</keyword>
<evidence type="ECO:0000256" key="7">
    <source>
        <dbReference type="ARBA" id="ARBA00022737"/>
    </source>
</evidence>
<dbReference type="InterPro" id="IPR002182">
    <property type="entry name" value="NB-ARC"/>
</dbReference>
<comment type="subcellular location">
    <subcellularLocation>
        <location evidence="2">Cytoplasm</location>
    </subcellularLocation>
</comment>
<dbReference type="InterPro" id="IPR042197">
    <property type="entry name" value="Apaf_helical"/>
</dbReference>
<dbReference type="GO" id="GO:0005524">
    <property type="term" value="F:ATP binding"/>
    <property type="evidence" value="ECO:0007669"/>
    <property type="project" value="UniProtKB-KW"/>
</dbReference>
<dbReference type="InterPro" id="IPR032675">
    <property type="entry name" value="LRR_dom_sf"/>
</dbReference>
<comment type="caution">
    <text evidence="15">The sequence shown here is derived from an EMBL/GenBank/DDBJ whole genome shotgun (WGS) entry which is preliminary data.</text>
</comment>
<protein>
    <submittedName>
        <fullName evidence="15">Putative late blight resistance protein homolog r1b-14</fullName>
    </submittedName>
</protein>
<reference evidence="15" key="1">
    <citation type="submission" date="2020-07" db="EMBL/GenBank/DDBJ databases">
        <title>Ethylene signaling mediates host invasion by parasitic plants.</title>
        <authorList>
            <person name="Yoshida S."/>
        </authorList>
    </citation>
    <scope>NUCLEOTIDE SEQUENCE</scope>
    <source>
        <strain evidence="15">Okayama</strain>
    </source>
</reference>
<evidence type="ECO:0000256" key="1">
    <source>
        <dbReference type="ARBA" id="ARBA00002074"/>
    </source>
</evidence>
<keyword evidence="11" id="KW-0812">Transmembrane</keyword>
<dbReference type="PANTHER" id="PTHR23155:SF1152">
    <property type="entry name" value="AAA+ ATPASE DOMAIN-CONTAINING PROTEIN"/>
    <property type="match status" value="1"/>
</dbReference>
<feature type="transmembrane region" description="Helical" evidence="11">
    <location>
        <begin position="121"/>
        <end position="142"/>
    </location>
</feature>
<dbReference type="Proteomes" id="UP000653305">
    <property type="component" value="Unassembled WGS sequence"/>
</dbReference>
<dbReference type="Gene3D" id="3.40.50.300">
    <property type="entry name" value="P-loop containing nucleotide triphosphate hydrolases"/>
    <property type="match status" value="1"/>
</dbReference>
<feature type="domain" description="Disease resistance protein winged helix" evidence="13">
    <location>
        <begin position="414"/>
        <end position="484"/>
    </location>
</feature>
<comment type="function">
    <text evidence="1">Confers resistance to late blight (Phytophthora infestans) races carrying the avirulence gene Avr1. Resistance proteins guard the plant against pathogens that contain an appropriate avirulence protein via an indirect interaction with this avirulence protein. That triggers a defense system including the hypersensitive response, which restricts the pathogen growth.</text>
</comment>
<feature type="transmembrane region" description="Helical" evidence="11">
    <location>
        <begin position="154"/>
        <end position="173"/>
    </location>
</feature>
<evidence type="ECO:0000259" key="14">
    <source>
        <dbReference type="Pfam" id="PF23598"/>
    </source>
</evidence>
<dbReference type="Gene3D" id="1.10.8.430">
    <property type="entry name" value="Helical domain of apoptotic protease-activating factors"/>
    <property type="match status" value="1"/>
</dbReference>
<dbReference type="PRINTS" id="PR00364">
    <property type="entry name" value="DISEASERSIST"/>
</dbReference>
<dbReference type="OrthoDB" id="912733at2759"/>
<keyword evidence="16" id="KW-1185">Reference proteome</keyword>
<feature type="domain" description="NB-ARC" evidence="12">
    <location>
        <begin position="231"/>
        <end position="267"/>
    </location>
</feature>
<dbReference type="SUPFAM" id="SSF52540">
    <property type="entry name" value="P-loop containing nucleoside triphosphate hydrolases"/>
    <property type="match status" value="1"/>
</dbReference>
<evidence type="ECO:0000313" key="15">
    <source>
        <dbReference type="EMBL" id="GFP92372.1"/>
    </source>
</evidence>
<dbReference type="FunFam" id="1.10.8.430:FF:000003">
    <property type="entry name" value="Probable disease resistance protein At5g66910"/>
    <property type="match status" value="1"/>
</dbReference>
<keyword evidence="7" id="KW-0677">Repeat</keyword>
<dbReference type="Pfam" id="PF23559">
    <property type="entry name" value="WHD_DRP"/>
    <property type="match status" value="1"/>
</dbReference>
<dbReference type="SUPFAM" id="SSF52058">
    <property type="entry name" value="L domain-like"/>
    <property type="match status" value="1"/>
</dbReference>
<proteinExistence type="inferred from homology"/>
<evidence type="ECO:0000313" key="16">
    <source>
        <dbReference type="Proteomes" id="UP000653305"/>
    </source>
</evidence>
<name>A0A830C2G5_9LAMI</name>
<evidence type="ECO:0000256" key="10">
    <source>
        <dbReference type="ARBA" id="ARBA00022840"/>
    </source>
</evidence>
<dbReference type="EMBL" id="BMAC01000277">
    <property type="protein sequence ID" value="GFP92372.1"/>
    <property type="molecule type" value="Genomic_DNA"/>
</dbReference>
<keyword evidence="5" id="KW-0433">Leucine-rich repeat</keyword>
<dbReference type="InterPro" id="IPR055414">
    <property type="entry name" value="LRR_R13L4/SHOC2-like"/>
</dbReference>
<accession>A0A830C2G5</accession>
<evidence type="ECO:0000256" key="8">
    <source>
        <dbReference type="ARBA" id="ARBA00022741"/>
    </source>
</evidence>
<evidence type="ECO:0000259" key="13">
    <source>
        <dbReference type="Pfam" id="PF23559"/>
    </source>
</evidence>
<keyword evidence="6" id="KW-0381">Hypersensitive response</keyword>
<dbReference type="Pfam" id="PF00931">
    <property type="entry name" value="NB-ARC"/>
    <property type="match status" value="2"/>
</dbReference>
<feature type="domain" description="Disease resistance R13L4/SHOC-2-like LRR" evidence="14">
    <location>
        <begin position="558"/>
        <end position="746"/>
    </location>
</feature>
<dbReference type="FunFam" id="1.10.10.10:FF:000322">
    <property type="entry name" value="Probable disease resistance protein At1g63360"/>
    <property type="match status" value="1"/>
</dbReference>
<dbReference type="GO" id="GO:0043531">
    <property type="term" value="F:ADP binding"/>
    <property type="evidence" value="ECO:0007669"/>
    <property type="project" value="InterPro"/>
</dbReference>
<dbReference type="AlphaFoldDB" id="A0A830C2G5"/>
<organism evidence="15 16">
    <name type="scientific">Phtheirospermum japonicum</name>
    <dbReference type="NCBI Taxonomy" id="374723"/>
    <lineage>
        <taxon>Eukaryota</taxon>
        <taxon>Viridiplantae</taxon>
        <taxon>Streptophyta</taxon>
        <taxon>Embryophyta</taxon>
        <taxon>Tracheophyta</taxon>
        <taxon>Spermatophyta</taxon>
        <taxon>Magnoliopsida</taxon>
        <taxon>eudicotyledons</taxon>
        <taxon>Gunneridae</taxon>
        <taxon>Pentapetalae</taxon>
        <taxon>asterids</taxon>
        <taxon>lamiids</taxon>
        <taxon>Lamiales</taxon>
        <taxon>Orobanchaceae</taxon>
        <taxon>Orobanchaceae incertae sedis</taxon>
        <taxon>Phtheirospermum</taxon>
    </lineage>
</organism>
<feature type="domain" description="NB-ARC" evidence="12">
    <location>
        <begin position="268"/>
        <end position="329"/>
    </location>
</feature>
<keyword evidence="11" id="KW-1133">Transmembrane helix</keyword>
<dbReference type="GO" id="GO:0009626">
    <property type="term" value="P:plant-type hypersensitive response"/>
    <property type="evidence" value="ECO:0007669"/>
    <property type="project" value="UniProtKB-KW"/>
</dbReference>
<comment type="similarity">
    <text evidence="3">Belongs to the disease resistance NB-LRR family.</text>
</comment>
<dbReference type="InterPro" id="IPR044974">
    <property type="entry name" value="Disease_R_plants"/>
</dbReference>
<dbReference type="Pfam" id="PF23598">
    <property type="entry name" value="LRR_14"/>
    <property type="match status" value="1"/>
</dbReference>
<dbReference type="Gene3D" id="3.80.10.10">
    <property type="entry name" value="Ribonuclease Inhibitor"/>
    <property type="match status" value="1"/>
</dbReference>
<dbReference type="InterPro" id="IPR027417">
    <property type="entry name" value="P-loop_NTPase"/>
</dbReference>
<dbReference type="InterPro" id="IPR036388">
    <property type="entry name" value="WH-like_DNA-bd_sf"/>
</dbReference>
<dbReference type="GO" id="GO:0005737">
    <property type="term" value="C:cytoplasm"/>
    <property type="evidence" value="ECO:0007669"/>
    <property type="project" value="UniProtKB-SubCell"/>
</dbReference>
<dbReference type="PANTHER" id="PTHR23155">
    <property type="entry name" value="DISEASE RESISTANCE PROTEIN RP"/>
    <property type="match status" value="1"/>
</dbReference>
<dbReference type="Gene3D" id="1.20.5.4130">
    <property type="match status" value="1"/>
</dbReference>
<evidence type="ECO:0000256" key="9">
    <source>
        <dbReference type="ARBA" id="ARBA00022821"/>
    </source>
</evidence>
<evidence type="ECO:0000256" key="5">
    <source>
        <dbReference type="ARBA" id="ARBA00022614"/>
    </source>
</evidence>
<evidence type="ECO:0000256" key="11">
    <source>
        <dbReference type="SAM" id="Phobius"/>
    </source>
</evidence>
<keyword evidence="11" id="KW-0472">Membrane</keyword>
<evidence type="ECO:0000256" key="2">
    <source>
        <dbReference type="ARBA" id="ARBA00004496"/>
    </source>
</evidence>
<dbReference type="InterPro" id="IPR058922">
    <property type="entry name" value="WHD_DRP"/>
</dbReference>
<sequence>MAAYGALVSLLQTVDTILLPSDLPISLNTRHLQSLREKVSFLQHYFLENTFPRTGNLESLERFESRIRDAAFKAEDLIESHLSDLLVHEEGETRKVKKKKSKRNRKNAAKLFVPWPERNTLFFLVAQVVIFILVINLLGFLVRSFVPVNGIQNAIFDAVQILIYTAVITYFSVEYEPLLDEELRKVTNEFGSIIKTATKIKDANRSITSVSPPDDDYSVGSGNNDVVGFDSDLTEIKTRLICNSPQIEVVSVVGMGGIGKTTLARQVEIWDTLKRSFPEDNNRSRVLLTTRLLEVALYANPCIQFLHPMRFFGADESWDLLRRKVFGEKDYCPDELEEIGKAIARNCEGLPLAIAVIGGVLSRVSQTREPWTNVADNLSSIVAKDGETQCMEILSLSYNHLPHHLRACFLYMGVFPEDCEISVPKLIRLWVAEGFLKPNMSKSLEELAEECLEDLFARNLVLVCKWSRHGGIKTCIIHDMIRNLCVQKAHEEKFLHVVRRYSDVLKEGANASRRLSIHANTHHISEILCSGEIRNTSAHSLLCTGAHLVYPSGVYLGYRLLRVLDLLIVHFSKFPVEITKLVNLRYLALTYNEQLPPLISKFRNLQTLVYRNLQFDPYPSLPVEIWMMPKLRHICVTPILLPDPYNSKVFPDSCFLLENLQTLSEITNLRCDNDILKKIPNLKKLVVSYGIGPYLDRSVCQLEALANLNQLETLKLRTSYSWVTQRTANQPKLAFPQKLKRLTLIGCGIPWERMTVVGALPNLEVLKLKNACRDAEWDPVEGQFRQLKYLLLEDGEIVHWRADQTHFPRLERLVIRSCLKLMEIPLEIGEISTLQTIELVDYHPPAVTMSAKRIEEEQESMGNEGLKVHVGLKRLYKFELQSRVLH</sequence>